<evidence type="ECO:0000313" key="3">
    <source>
        <dbReference type="Proteomes" id="UP000052022"/>
    </source>
</evidence>
<evidence type="ECO:0008006" key="4">
    <source>
        <dbReference type="Google" id="ProtNLM"/>
    </source>
</evidence>
<dbReference type="STRING" id="928856.SAMN04488049_101362"/>
<reference evidence="2 3" key="1">
    <citation type="submission" date="2015-09" db="EMBL/GenBank/DDBJ databases">
        <authorList>
            <consortium name="Swine Surveillance"/>
        </authorList>
    </citation>
    <scope>NUCLEOTIDE SEQUENCE [LARGE SCALE GENOMIC DNA]</scope>
    <source>
        <strain evidence="2 3">CECT 7557</strain>
    </source>
</reference>
<name>A0A0P1GDI7_9RHOB</name>
<dbReference type="Pfam" id="PF09898">
    <property type="entry name" value="DUF2125"/>
    <property type="match status" value="1"/>
</dbReference>
<dbReference type="InterPro" id="IPR018666">
    <property type="entry name" value="DUF2125"/>
</dbReference>
<dbReference type="RefSeq" id="WP_058290395.1">
    <property type="nucleotide sequence ID" value="NZ_CYSD01000037.1"/>
</dbReference>
<organism evidence="2 3">
    <name type="scientific">Tritonibacter multivorans</name>
    <dbReference type="NCBI Taxonomy" id="928856"/>
    <lineage>
        <taxon>Bacteria</taxon>
        <taxon>Pseudomonadati</taxon>
        <taxon>Pseudomonadota</taxon>
        <taxon>Alphaproteobacteria</taxon>
        <taxon>Rhodobacterales</taxon>
        <taxon>Paracoccaceae</taxon>
        <taxon>Tritonibacter</taxon>
    </lineage>
</organism>
<sequence length="517" mass="55474">MSVFFPRGLGLVSGAISPLLLVAHAAHADVSAQDVWADWKSYMVASGYEITANESLAAGILTITDFEAKMTLPETEGFAMSMVLGDMRFEEMGDGTVNIQLPADFPMDIAISEEGEGGVSLKVAYTHDGAPIVVSGDPEAMVYDYSTDKATFALSDLQIEDAKDEVTFNAFEITFNDLESRTTQTKDGDNRSYDQSFTSESVTYTVDVVVPEDEGSFKMSGDMADFAMTSDSVLPMQYLGNAAGDFSAALNNGMAYRLDANYGANTSNLSVEAKDGSFVAQGEGASGLMNLEMTEKGLNYRASTMDMTNSVMGSDIPFPMTLSIAEAAMNLAMPLLKSDDEQDFAFGLSLRDFQVPDLLWGMVDPTGQLPHDPATFVLDLTGKAKLLFNFDDEEEMAALEKGELTPGELNAITVNELRLSAVGAEVSGTGDFTFNNDDLQTFDGLPAPNGEANFKIVGANTLIDKLIAMGLVQESDALGARMMMGLFTTPAEGEDTLTSRIQVEEDGKVLANGQRLR</sequence>
<evidence type="ECO:0000313" key="2">
    <source>
        <dbReference type="EMBL" id="CUH79359.1"/>
    </source>
</evidence>
<dbReference type="Proteomes" id="UP000052022">
    <property type="component" value="Unassembled WGS sequence"/>
</dbReference>
<protein>
    <recommendedName>
        <fullName evidence="4">DUF2125 domain-containing protein</fullName>
    </recommendedName>
</protein>
<feature type="signal peptide" evidence="1">
    <location>
        <begin position="1"/>
        <end position="28"/>
    </location>
</feature>
<proteinExistence type="predicted"/>
<feature type="chain" id="PRO_5006063315" description="DUF2125 domain-containing protein" evidence="1">
    <location>
        <begin position="29"/>
        <end position="517"/>
    </location>
</feature>
<dbReference type="AlphaFoldDB" id="A0A0P1GDI7"/>
<dbReference type="OrthoDB" id="7791409at2"/>
<evidence type="ECO:0000256" key="1">
    <source>
        <dbReference type="SAM" id="SignalP"/>
    </source>
</evidence>
<accession>A0A0P1GDI7</accession>
<gene>
    <name evidence="2" type="ORF">TRM7557_02356</name>
</gene>
<keyword evidence="1" id="KW-0732">Signal</keyword>
<keyword evidence="3" id="KW-1185">Reference proteome</keyword>
<dbReference type="EMBL" id="CYSD01000037">
    <property type="protein sequence ID" value="CUH79359.1"/>
    <property type="molecule type" value="Genomic_DNA"/>
</dbReference>